<dbReference type="PANTHER" id="PTHR34060:SF1">
    <property type="entry name" value="POLYKETIDE CYCLASE _ DEHYDRASE AND LIPID TRANSPORT PROTEIN"/>
    <property type="match status" value="1"/>
</dbReference>
<dbReference type="CDD" id="cd08866">
    <property type="entry name" value="SRPBCC_11"/>
    <property type="match status" value="1"/>
</dbReference>
<dbReference type="OrthoDB" id="539556at2"/>
<dbReference type="PANTHER" id="PTHR34060">
    <property type="entry name" value="POLYKETIDE CYCLASE / DEHYDRASE AND LIPID TRANSPORT PROTEIN"/>
    <property type="match status" value="1"/>
</dbReference>
<sequence length="196" mass="22460">MTEQYKAADEFDISAHNAQNQDNTADFASDALELQAVEVEIEKIADRQRQITAKVKISRSPEIVWKLLTDYEALADFIPNLAKSRLLEHPQGGIRLEQVGSQRLLNFNFCARVVLDLQEHFPKEITFQMIEGDLKEFSGSWQLQPCSVANQPGTNLCYSIFVHPKRIMPIGVIENRLSHDLRMNLFAIQQRVETLY</sequence>
<name>A0A2A2TJT8_9CYAN</name>
<dbReference type="InterPro" id="IPR023393">
    <property type="entry name" value="START-like_dom_sf"/>
</dbReference>
<evidence type="ECO:0000313" key="2">
    <source>
        <dbReference type="EMBL" id="PAX54146.1"/>
    </source>
</evidence>
<dbReference type="Gene3D" id="3.30.530.20">
    <property type="match status" value="1"/>
</dbReference>
<organism evidence="2 3">
    <name type="scientific">Brunnivagina elsteri CCALA 953</name>
    <dbReference type="NCBI Taxonomy" id="987040"/>
    <lineage>
        <taxon>Bacteria</taxon>
        <taxon>Bacillati</taxon>
        <taxon>Cyanobacteriota</taxon>
        <taxon>Cyanophyceae</taxon>
        <taxon>Nostocales</taxon>
        <taxon>Calotrichaceae</taxon>
        <taxon>Brunnivagina</taxon>
    </lineage>
</organism>
<dbReference type="InterPro" id="IPR005031">
    <property type="entry name" value="COQ10_START"/>
</dbReference>
<evidence type="ECO:0000259" key="1">
    <source>
        <dbReference type="Pfam" id="PF03364"/>
    </source>
</evidence>
<dbReference type="RefSeq" id="WP_095722059.1">
    <property type="nucleotide sequence ID" value="NZ_NTFS01000121.1"/>
</dbReference>
<protein>
    <submittedName>
        <fullName evidence="2">Cyclase</fullName>
    </submittedName>
</protein>
<dbReference type="Proteomes" id="UP000218238">
    <property type="component" value="Unassembled WGS sequence"/>
</dbReference>
<reference evidence="2 3" key="1">
    <citation type="submission" date="2017-08" db="EMBL/GenBank/DDBJ databases">
        <title>Draft genome sequence of filamentous cyanobacterium Calothrix elsteri CCALA 953.</title>
        <authorList>
            <person name="Gagunashvili A.N."/>
            <person name="Elster J."/>
            <person name="Andresson O.S."/>
        </authorList>
    </citation>
    <scope>NUCLEOTIDE SEQUENCE [LARGE SCALE GENOMIC DNA]</scope>
    <source>
        <strain evidence="2 3">CCALA 953</strain>
    </source>
</reference>
<comment type="caution">
    <text evidence="2">The sequence shown here is derived from an EMBL/GenBank/DDBJ whole genome shotgun (WGS) entry which is preliminary data.</text>
</comment>
<accession>A0A2A2TJT8</accession>
<gene>
    <name evidence="2" type="ORF">CK510_12730</name>
</gene>
<evidence type="ECO:0000313" key="3">
    <source>
        <dbReference type="Proteomes" id="UP000218238"/>
    </source>
</evidence>
<dbReference type="EMBL" id="NTFS01000121">
    <property type="protein sequence ID" value="PAX54146.1"/>
    <property type="molecule type" value="Genomic_DNA"/>
</dbReference>
<dbReference type="Pfam" id="PF03364">
    <property type="entry name" value="Polyketide_cyc"/>
    <property type="match status" value="1"/>
</dbReference>
<keyword evidence="3" id="KW-1185">Reference proteome</keyword>
<dbReference type="AlphaFoldDB" id="A0A2A2TJT8"/>
<feature type="domain" description="Coenzyme Q-binding protein COQ10 START" evidence="1">
    <location>
        <begin position="57"/>
        <end position="185"/>
    </location>
</feature>
<proteinExistence type="predicted"/>
<dbReference type="SUPFAM" id="SSF55961">
    <property type="entry name" value="Bet v1-like"/>
    <property type="match status" value="1"/>
</dbReference>